<dbReference type="OrthoDB" id="9792992at2"/>
<accession>A0A1T4JY65</accession>
<evidence type="ECO:0000313" key="3">
    <source>
        <dbReference type="EMBL" id="SJZ35103.1"/>
    </source>
</evidence>
<name>A0A1T4JY65_9BACT</name>
<dbReference type="PANTHER" id="PTHR34220:SF7">
    <property type="entry name" value="SENSOR HISTIDINE KINASE YPDA"/>
    <property type="match status" value="1"/>
</dbReference>
<sequence>MFLKRNNMAWLHVLFWCVIFIKRNILVLDASGLSFDTGAYIASFSLKKLLIELGYTSINMVAFYATYFAVRRAIVTRKFLYWPLMIIAVWALLVLYRAALEFGIFKSLLQYDNYRHNLHFSWRYFIPNVIMYYWEYMIYGLALAFFMHWQHTEKMRQQEYAAMKEAELSFLQSQINPHFLFNTINDIYALSLKKSDQAPEALMQLSGLLRYALYDNKQQAVPLERELDYIKDYLALQRVGYGQAFYIHEQYQGNMESWQLPPMLLLPFVENACKHGIVNDASSPVNISLLAETGELYFSVTNRIATGRKDATGGIGIDNISKRLELLYPDKYRLQISNTDDIFTIDLILYK</sequence>
<dbReference type="STRING" id="413434.SAMN04488132_101309"/>
<keyword evidence="1" id="KW-0812">Transmembrane</keyword>
<dbReference type="InterPro" id="IPR050640">
    <property type="entry name" value="Bact_2-comp_sensor_kinase"/>
</dbReference>
<dbReference type="GO" id="GO:0000155">
    <property type="term" value="F:phosphorelay sensor kinase activity"/>
    <property type="evidence" value="ECO:0007669"/>
    <property type="project" value="InterPro"/>
</dbReference>
<dbReference type="InterPro" id="IPR036890">
    <property type="entry name" value="HATPase_C_sf"/>
</dbReference>
<keyword evidence="3" id="KW-0418">Kinase</keyword>
<keyword evidence="3" id="KW-0808">Transferase</keyword>
<feature type="transmembrane region" description="Helical" evidence="1">
    <location>
        <begin position="53"/>
        <end position="70"/>
    </location>
</feature>
<feature type="transmembrane region" description="Helical" evidence="1">
    <location>
        <begin position="79"/>
        <end position="99"/>
    </location>
</feature>
<reference evidence="3 4" key="1">
    <citation type="submission" date="2017-02" db="EMBL/GenBank/DDBJ databases">
        <authorList>
            <person name="Peterson S.W."/>
        </authorList>
    </citation>
    <scope>NUCLEOTIDE SEQUENCE [LARGE SCALE GENOMIC DNA]</scope>
    <source>
        <strain evidence="3 4">DSM 22335</strain>
    </source>
</reference>
<keyword evidence="4" id="KW-1185">Reference proteome</keyword>
<gene>
    <name evidence="3" type="ORF">SAMN04488132_101309</name>
</gene>
<keyword evidence="1" id="KW-0472">Membrane</keyword>
<dbReference type="AlphaFoldDB" id="A0A1T4JY65"/>
<evidence type="ECO:0000256" key="1">
    <source>
        <dbReference type="SAM" id="Phobius"/>
    </source>
</evidence>
<dbReference type="Gene3D" id="3.30.565.10">
    <property type="entry name" value="Histidine kinase-like ATPase, C-terminal domain"/>
    <property type="match status" value="1"/>
</dbReference>
<dbReference type="GO" id="GO:0016020">
    <property type="term" value="C:membrane"/>
    <property type="evidence" value="ECO:0007669"/>
    <property type="project" value="InterPro"/>
</dbReference>
<organism evidence="3 4">
    <name type="scientific">Sediminibacterium ginsengisoli</name>
    <dbReference type="NCBI Taxonomy" id="413434"/>
    <lineage>
        <taxon>Bacteria</taxon>
        <taxon>Pseudomonadati</taxon>
        <taxon>Bacteroidota</taxon>
        <taxon>Chitinophagia</taxon>
        <taxon>Chitinophagales</taxon>
        <taxon>Chitinophagaceae</taxon>
        <taxon>Sediminibacterium</taxon>
    </lineage>
</organism>
<protein>
    <submittedName>
        <fullName evidence="3">Histidine kinase</fullName>
    </submittedName>
</protein>
<feature type="domain" description="Signal transduction histidine kinase internal region" evidence="2">
    <location>
        <begin position="166"/>
        <end position="244"/>
    </location>
</feature>
<dbReference type="Pfam" id="PF06580">
    <property type="entry name" value="His_kinase"/>
    <property type="match status" value="1"/>
</dbReference>
<dbReference type="PANTHER" id="PTHR34220">
    <property type="entry name" value="SENSOR HISTIDINE KINASE YPDA"/>
    <property type="match status" value="1"/>
</dbReference>
<evidence type="ECO:0000259" key="2">
    <source>
        <dbReference type="Pfam" id="PF06580"/>
    </source>
</evidence>
<proteinExistence type="predicted"/>
<evidence type="ECO:0000313" key="4">
    <source>
        <dbReference type="Proteomes" id="UP000190888"/>
    </source>
</evidence>
<dbReference type="EMBL" id="FUWH01000001">
    <property type="protein sequence ID" value="SJZ35103.1"/>
    <property type="molecule type" value="Genomic_DNA"/>
</dbReference>
<dbReference type="Proteomes" id="UP000190888">
    <property type="component" value="Unassembled WGS sequence"/>
</dbReference>
<keyword evidence="1" id="KW-1133">Transmembrane helix</keyword>
<feature type="transmembrane region" description="Helical" evidence="1">
    <location>
        <begin position="130"/>
        <end position="149"/>
    </location>
</feature>
<dbReference type="RefSeq" id="WP_078829651.1">
    <property type="nucleotide sequence ID" value="NZ_FUWH01000001.1"/>
</dbReference>
<dbReference type="InterPro" id="IPR010559">
    <property type="entry name" value="Sig_transdc_His_kin_internal"/>
</dbReference>